<protein>
    <submittedName>
        <fullName evidence="3">IS630 family transposase</fullName>
    </submittedName>
</protein>
<dbReference type="Gene3D" id="3.30.420.10">
    <property type="entry name" value="Ribonuclease H-like superfamily/Ribonuclease H"/>
    <property type="match status" value="1"/>
</dbReference>
<dbReference type="SUPFAM" id="SSF46689">
    <property type="entry name" value="Homeodomain-like"/>
    <property type="match status" value="1"/>
</dbReference>
<dbReference type="PANTHER" id="PTHR46564:SF1">
    <property type="entry name" value="TRANSPOSASE"/>
    <property type="match status" value="1"/>
</dbReference>
<evidence type="ECO:0000259" key="2">
    <source>
        <dbReference type="Pfam" id="PF13592"/>
    </source>
</evidence>
<sequence length="345" mass="39669">MKLGDARKLTQDAQESLRLRAIKGVVEGGKTHAEVGHLLGVARGTVSRWVSSYRRRGQAALLKKKRGRRAEDMVRLKPHQCASLVKMITDRCPDQLKLPFMLWTREAVGELIERTFGIRLSIRSVGNYLKRWGFTPQKPVRRAYERREKEVQAWLKEVYPAIAKRARLENAEIHWGDEAGFRSDHQTGTTYSPKGQTPVISGTGKRFRINMISSVTNQGTLRFMLFEENFTREVFLNFLKRLIKSSKKKVFLIVDNHKVHHAKVVGEFLKENKEKIEVFFLPAYSPDLNPDELLNQDVKSNAVGLKHAKSLQELKTNITKYLFGTQNCPEIVRSYFLKKEVTYAA</sequence>
<dbReference type="Proteomes" id="UP001330434">
    <property type="component" value="Chromosome"/>
</dbReference>
<evidence type="ECO:0000259" key="1">
    <source>
        <dbReference type="Pfam" id="PF13358"/>
    </source>
</evidence>
<dbReference type="NCBIfam" id="NF033545">
    <property type="entry name" value="transpos_IS630"/>
    <property type="match status" value="1"/>
</dbReference>
<dbReference type="Pfam" id="PF13358">
    <property type="entry name" value="DDE_3"/>
    <property type="match status" value="1"/>
</dbReference>
<feature type="domain" description="Tc1-like transposase DDE" evidence="1">
    <location>
        <begin position="173"/>
        <end position="314"/>
    </location>
</feature>
<dbReference type="Pfam" id="PF13592">
    <property type="entry name" value="HTH_33"/>
    <property type="match status" value="1"/>
</dbReference>
<organism evidence="3 5">
    <name type="scientific">Candidatus Bealeia paramacronuclearis</name>
    <dbReference type="NCBI Taxonomy" id="1921001"/>
    <lineage>
        <taxon>Bacteria</taxon>
        <taxon>Pseudomonadati</taxon>
        <taxon>Pseudomonadota</taxon>
        <taxon>Alphaproteobacteria</taxon>
        <taxon>Holosporales</taxon>
        <taxon>Holosporaceae</taxon>
        <taxon>Candidatus Bealeia</taxon>
    </lineage>
</organism>
<feature type="domain" description="Winged helix-turn helix" evidence="2">
    <location>
        <begin position="100"/>
        <end position="157"/>
    </location>
</feature>
<proteinExistence type="predicted"/>
<evidence type="ECO:0000313" key="4">
    <source>
        <dbReference type="EMBL" id="WVX67594.1"/>
    </source>
</evidence>
<dbReference type="InterPro" id="IPR025959">
    <property type="entry name" value="Winged_HTH_dom"/>
</dbReference>
<keyword evidence="5" id="KW-1185">Reference proteome</keyword>
<dbReference type="PANTHER" id="PTHR46564">
    <property type="entry name" value="TRANSPOSASE"/>
    <property type="match status" value="1"/>
</dbReference>
<dbReference type="Pfam" id="PF13551">
    <property type="entry name" value="HTH_29"/>
    <property type="match status" value="1"/>
</dbReference>
<dbReference type="EMBL" id="CP133270">
    <property type="protein sequence ID" value="WVX66372.1"/>
    <property type="molecule type" value="Genomic_DNA"/>
</dbReference>
<accession>A0ABZ2C1P1</accession>
<dbReference type="InterPro" id="IPR009057">
    <property type="entry name" value="Homeodomain-like_sf"/>
</dbReference>
<dbReference type="EMBL" id="CP133270">
    <property type="protein sequence ID" value="WVX67594.1"/>
    <property type="molecule type" value="Genomic_DNA"/>
</dbReference>
<dbReference type="InterPro" id="IPR036397">
    <property type="entry name" value="RNaseH_sf"/>
</dbReference>
<dbReference type="InterPro" id="IPR038717">
    <property type="entry name" value="Tc1-like_DDE_dom"/>
</dbReference>
<evidence type="ECO:0000313" key="3">
    <source>
        <dbReference type="EMBL" id="WVX66372.1"/>
    </source>
</evidence>
<name>A0ABZ2C1P1_9PROT</name>
<evidence type="ECO:0000313" key="5">
    <source>
        <dbReference type="Proteomes" id="UP001330434"/>
    </source>
</evidence>
<reference evidence="3" key="1">
    <citation type="submission" date="2023-08" db="EMBL/GenBank/DDBJ databases">
        <authorList>
            <person name="Giovannini M.G."/>
            <person name="Castelli M.C."/>
            <person name="Petroni G.P."/>
        </authorList>
    </citation>
    <scope>NUCLEOTIDE SEQUENCE</scope>
    <source>
        <strain evidence="3">US_Bl 15I1</strain>
    </source>
</reference>
<reference evidence="3 5" key="2">
    <citation type="journal article" date="2024" name="Environ. Microbiol.">
        <title>Novel evolutionary insights on the interactions of the Holosporales (Alphaproteobacteria) with eukaryotic hosts from comparative genomics.</title>
        <authorList>
            <person name="Giovannini M."/>
            <person name="Petroni G."/>
            <person name="Castelli M."/>
        </authorList>
    </citation>
    <scope>NUCLEOTIDE SEQUENCE [LARGE SCALE GENOMIC DNA]</scope>
    <source>
        <strain evidence="3 5">US_Bl 15I1</strain>
    </source>
</reference>
<dbReference type="InterPro" id="IPR047655">
    <property type="entry name" value="Transpos_IS630-like"/>
</dbReference>
<gene>
    <name evidence="3" type="ORF">Bealeia1_00548</name>
    <name evidence="4" type="ORF">Bealeia1_01808</name>
</gene>
<dbReference type="RefSeq" id="WP_331255250.1">
    <property type="nucleotide sequence ID" value="NZ_CP133270.1"/>
</dbReference>